<dbReference type="Proteomes" id="UP000824469">
    <property type="component" value="Unassembled WGS sequence"/>
</dbReference>
<evidence type="ECO:0000256" key="1">
    <source>
        <dbReference type="SAM" id="MobiDB-lite"/>
    </source>
</evidence>
<sequence>MSLGAASTCLLPSPTLLLKKQRPKNGYLSLGVEDSRSKSSAFIISSRAQKKETIEDYRKMKQWKEANRPRPPGFGHDKTYDTSLEDNLVAEIEQSRKAFVNKTKRTAEKHAGKVRDETQLKERRQRKSLESILGGVNVQIGNLPKKKNIVRDLQVSFKGYPGLLHINPVESGNKKTRDPICKGSAFFVFKNEDVANRFIIQYNGESIVFGKIEKKITCCLASPSGLANSGFVSPTSTTMYNMPRLRIQDKGIEFTEGITDSAVFQHQQKENHAKSSVDLGSGHGNRHDNVSGENVVDNSVCAGCSSIIKKDGLDPPDTRPTWKDLNMSSSIMALNEHALMVVDALECYEHSGITNNSILDIQKDPHKDWLLYQDLDKGVQCSDSCPKLSDDITDVNTGRILENVGKSTSRDGKLGNVAVSEYIKEQQEPPQKGSNIVQASGTQTLPSKVKNCTSMKKNIASIVSTSHAKKRRQKQKGQKEHKNKKAIETNPSDTIASLLGSANRLKKKGRNVLSAVLVKYGQHAVSSKS</sequence>
<feature type="compositionally biased region" description="Basic residues" evidence="1">
    <location>
        <begin position="467"/>
        <end position="484"/>
    </location>
</feature>
<name>A0AA38LFA0_TAXCH</name>
<organism evidence="2 3">
    <name type="scientific">Taxus chinensis</name>
    <name type="common">Chinese yew</name>
    <name type="synonym">Taxus wallichiana var. chinensis</name>
    <dbReference type="NCBI Taxonomy" id="29808"/>
    <lineage>
        <taxon>Eukaryota</taxon>
        <taxon>Viridiplantae</taxon>
        <taxon>Streptophyta</taxon>
        <taxon>Embryophyta</taxon>
        <taxon>Tracheophyta</taxon>
        <taxon>Spermatophyta</taxon>
        <taxon>Pinopsida</taxon>
        <taxon>Pinidae</taxon>
        <taxon>Conifers II</taxon>
        <taxon>Cupressales</taxon>
        <taxon>Taxaceae</taxon>
        <taxon>Taxus</taxon>
    </lineage>
</organism>
<feature type="compositionally biased region" description="Basic and acidic residues" evidence="1">
    <location>
        <begin position="105"/>
        <end position="122"/>
    </location>
</feature>
<feature type="region of interest" description="Disordered" evidence="1">
    <location>
        <begin position="461"/>
        <end position="493"/>
    </location>
</feature>
<evidence type="ECO:0000313" key="3">
    <source>
        <dbReference type="Proteomes" id="UP000824469"/>
    </source>
</evidence>
<dbReference type="CDD" id="cd00590">
    <property type="entry name" value="RRM_SF"/>
    <property type="match status" value="1"/>
</dbReference>
<feature type="region of interest" description="Disordered" evidence="1">
    <location>
        <begin position="269"/>
        <end position="292"/>
    </location>
</feature>
<dbReference type="EMBL" id="JAHRHJ020000003">
    <property type="protein sequence ID" value="KAH9322234.1"/>
    <property type="molecule type" value="Genomic_DNA"/>
</dbReference>
<accession>A0AA38LFA0</accession>
<dbReference type="PANTHER" id="PTHR37200">
    <property type="entry name" value="RNA-BINDING (RRM/RBD/RNP MOTIFS) FAMILY PROTEIN"/>
    <property type="match status" value="1"/>
</dbReference>
<reference evidence="2 3" key="1">
    <citation type="journal article" date="2021" name="Nat. Plants">
        <title>The Taxus genome provides insights into paclitaxel biosynthesis.</title>
        <authorList>
            <person name="Xiong X."/>
            <person name="Gou J."/>
            <person name="Liao Q."/>
            <person name="Li Y."/>
            <person name="Zhou Q."/>
            <person name="Bi G."/>
            <person name="Li C."/>
            <person name="Du R."/>
            <person name="Wang X."/>
            <person name="Sun T."/>
            <person name="Guo L."/>
            <person name="Liang H."/>
            <person name="Lu P."/>
            <person name="Wu Y."/>
            <person name="Zhang Z."/>
            <person name="Ro D.K."/>
            <person name="Shang Y."/>
            <person name="Huang S."/>
            <person name="Yan J."/>
        </authorList>
    </citation>
    <scope>NUCLEOTIDE SEQUENCE [LARGE SCALE GENOMIC DNA]</scope>
    <source>
        <strain evidence="2">Ta-2019</strain>
    </source>
</reference>
<gene>
    <name evidence="2" type="ORF">KI387_016873</name>
</gene>
<evidence type="ECO:0000313" key="2">
    <source>
        <dbReference type="EMBL" id="KAH9322234.1"/>
    </source>
</evidence>
<proteinExistence type="predicted"/>
<evidence type="ECO:0008006" key="4">
    <source>
        <dbReference type="Google" id="ProtNLM"/>
    </source>
</evidence>
<protein>
    <recommendedName>
        <fullName evidence="4">RRM domain-containing protein</fullName>
    </recommendedName>
</protein>
<feature type="region of interest" description="Disordered" evidence="1">
    <location>
        <begin position="103"/>
        <end position="122"/>
    </location>
</feature>
<keyword evidence="3" id="KW-1185">Reference proteome</keyword>
<dbReference type="PANTHER" id="PTHR37200:SF1">
    <property type="entry name" value="RNA-BINDING (RRM_RBD_RNP MOTIFS) FAMILY PROTEIN"/>
    <property type="match status" value="1"/>
</dbReference>
<comment type="caution">
    <text evidence="2">The sequence shown here is derived from an EMBL/GenBank/DDBJ whole genome shotgun (WGS) entry which is preliminary data.</text>
</comment>
<dbReference type="AlphaFoldDB" id="A0AA38LFA0"/>
<dbReference type="OMA" id="LNEHALM"/>